<reference evidence="2" key="2">
    <citation type="submission" date="2018-07" db="EMBL/GenBank/DDBJ databases">
        <authorList>
            <person name="Mckenzie S.K."/>
            <person name="Kronauer D.J.C."/>
        </authorList>
    </citation>
    <scope>NUCLEOTIDE SEQUENCE</scope>
    <source>
        <strain evidence="2">Clonal line C1</strain>
    </source>
</reference>
<name>A0A3L8D475_OOCBI</name>
<proteinExistence type="predicted"/>
<dbReference type="Proteomes" id="UP000279307">
    <property type="component" value="Chromosome 13"/>
</dbReference>
<evidence type="ECO:0000256" key="1">
    <source>
        <dbReference type="SAM" id="MobiDB-lite"/>
    </source>
</evidence>
<dbReference type="OrthoDB" id="10507435at2759"/>
<reference evidence="2" key="1">
    <citation type="journal article" date="2018" name="Genome Res.">
        <title>The genomic architecture and molecular evolution of ant odorant receptors.</title>
        <authorList>
            <person name="McKenzie S.K."/>
            <person name="Kronauer D.J.C."/>
        </authorList>
    </citation>
    <scope>NUCLEOTIDE SEQUENCE [LARGE SCALE GENOMIC DNA]</scope>
    <source>
        <strain evidence="2">Clonal line C1</strain>
    </source>
</reference>
<dbReference type="EMBL" id="QOIP01000013">
    <property type="protein sequence ID" value="RLU15200.1"/>
    <property type="molecule type" value="Genomic_DNA"/>
</dbReference>
<gene>
    <name evidence="2" type="ORF">DMN91_012194</name>
</gene>
<accession>A0A3L8D475</accession>
<feature type="region of interest" description="Disordered" evidence="1">
    <location>
        <begin position="128"/>
        <end position="151"/>
    </location>
</feature>
<organism evidence="2">
    <name type="scientific">Ooceraea biroi</name>
    <name type="common">Clonal raider ant</name>
    <name type="synonym">Cerapachys biroi</name>
    <dbReference type="NCBI Taxonomy" id="2015173"/>
    <lineage>
        <taxon>Eukaryota</taxon>
        <taxon>Metazoa</taxon>
        <taxon>Ecdysozoa</taxon>
        <taxon>Arthropoda</taxon>
        <taxon>Hexapoda</taxon>
        <taxon>Insecta</taxon>
        <taxon>Pterygota</taxon>
        <taxon>Neoptera</taxon>
        <taxon>Endopterygota</taxon>
        <taxon>Hymenoptera</taxon>
        <taxon>Apocrita</taxon>
        <taxon>Aculeata</taxon>
        <taxon>Formicoidea</taxon>
        <taxon>Formicidae</taxon>
        <taxon>Dorylinae</taxon>
        <taxon>Ooceraea</taxon>
    </lineage>
</organism>
<comment type="caution">
    <text evidence="2">The sequence shown here is derived from an EMBL/GenBank/DDBJ whole genome shotgun (WGS) entry which is preliminary data.</text>
</comment>
<dbReference type="PROSITE" id="PS50890">
    <property type="entry name" value="PUA"/>
    <property type="match status" value="1"/>
</dbReference>
<dbReference type="AlphaFoldDB" id="A0A3L8D475"/>
<protein>
    <submittedName>
        <fullName evidence="2">Uncharacterized protein</fullName>
    </submittedName>
</protein>
<feature type="compositionally biased region" description="Polar residues" evidence="1">
    <location>
        <begin position="132"/>
        <end position="151"/>
    </location>
</feature>
<sequence length="197" mass="21690">MRAHRPVSASWAGMDAVRPVALVQVPPLIESGEAATARYGKPACRREGTKSSGVFVQKVFMQFFSSRLNTKAEDPREARERTKPSRTCHRLHRCQWKYLPGRSIISWEYPFPYRACRVTQVASYPVDGGGNSSTAPSASISDQQRSQHLPPSPCQVCTVSIRFSSPNSHSTPNASVRCECFLSLETVAGYIGNIGAE</sequence>
<evidence type="ECO:0000313" key="2">
    <source>
        <dbReference type="EMBL" id="RLU15200.1"/>
    </source>
</evidence>